<dbReference type="Gene3D" id="1.10.490.10">
    <property type="entry name" value="Globins"/>
    <property type="match status" value="1"/>
</dbReference>
<evidence type="ECO:0000256" key="3">
    <source>
        <dbReference type="ARBA" id="ARBA00022723"/>
    </source>
</evidence>
<keyword evidence="4" id="KW-0408">Iron</keyword>
<evidence type="ECO:0000256" key="2">
    <source>
        <dbReference type="ARBA" id="ARBA00022621"/>
    </source>
</evidence>
<evidence type="ECO:0000256" key="5">
    <source>
        <dbReference type="RuleBase" id="RU000356"/>
    </source>
</evidence>
<feature type="domain" description="Globin" evidence="6">
    <location>
        <begin position="1"/>
        <end position="134"/>
    </location>
</feature>
<keyword evidence="1 5" id="KW-0349">Heme</keyword>
<evidence type="ECO:0000256" key="4">
    <source>
        <dbReference type="ARBA" id="ARBA00023004"/>
    </source>
</evidence>
<dbReference type="Pfam" id="PF00042">
    <property type="entry name" value="Globin"/>
    <property type="match status" value="1"/>
</dbReference>
<dbReference type="EMBL" id="JBHFNQ010000201">
    <property type="protein sequence ID" value="MFB2880338.1"/>
    <property type="molecule type" value="Genomic_DNA"/>
</dbReference>
<sequence>MALQVEVLQETFQQIKERTDEFAISFYENLFHDYPQIQPLFARTNMIEQRKHLIRALMLTIENIRDTETVNDALKQLGERHVQYGALKEYYPDFCAALLKTFELYLGENWTAEVKQAWIDAFAAISQLMLKGAEKKAG</sequence>
<evidence type="ECO:0000259" key="6">
    <source>
        <dbReference type="PROSITE" id="PS01033"/>
    </source>
</evidence>
<dbReference type="InterPro" id="IPR012292">
    <property type="entry name" value="Globin/Proto"/>
</dbReference>
<keyword evidence="3" id="KW-0479">Metal-binding</keyword>
<protein>
    <submittedName>
        <fullName evidence="7">Globin family protein</fullName>
    </submittedName>
</protein>
<proteinExistence type="inferred from homology"/>
<dbReference type="PROSITE" id="PS01033">
    <property type="entry name" value="GLOBIN"/>
    <property type="match status" value="1"/>
</dbReference>
<gene>
    <name evidence="7" type="ORF">ACE1CC_26120</name>
</gene>
<keyword evidence="5" id="KW-0813">Transport</keyword>
<dbReference type="RefSeq" id="WP_413273354.1">
    <property type="nucleotide sequence ID" value="NZ_JBHFNQ010000201.1"/>
</dbReference>
<dbReference type="PANTHER" id="PTHR43396:SF3">
    <property type="entry name" value="FLAVOHEMOPROTEIN"/>
    <property type="match status" value="1"/>
</dbReference>
<dbReference type="Proteomes" id="UP001576774">
    <property type="component" value="Unassembled WGS sequence"/>
</dbReference>
<evidence type="ECO:0000313" key="8">
    <source>
        <dbReference type="Proteomes" id="UP001576774"/>
    </source>
</evidence>
<name>A0ABV4XC14_9CYAN</name>
<dbReference type="PANTHER" id="PTHR43396">
    <property type="entry name" value="FLAVOHEMOPROTEIN"/>
    <property type="match status" value="1"/>
</dbReference>
<comment type="similarity">
    <text evidence="5">Belongs to the globin family.</text>
</comment>
<dbReference type="InterPro" id="IPR000971">
    <property type="entry name" value="Globin"/>
</dbReference>
<reference evidence="7 8" key="1">
    <citation type="submission" date="2024-09" db="EMBL/GenBank/DDBJ databases">
        <title>Floridaenema gen nov. (Aerosakkonemataceae, Aerosakkonematales ord. nov., Cyanobacteria) from benthic tropical and subtropical fresh waters, with the description of four new species.</title>
        <authorList>
            <person name="Moretto J.A."/>
            <person name="Berthold D.E."/>
            <person name="Lefler F.W."/>
            <person name="Huang I.-S."/>
            <person name="Laughinghouse H. IV."/>
        </authorList>
    </citation>
    <scope>NUCLEOTIDE SEQUENCE [LARGE SCALE GENOMIC DNA]</scope>
    <source>
        <strain evidence="7 8">BLCC-F46</strain>
    </source>
</reference>
<dbReference type="CDD" id="cd12131">
    <property type="entry name" value="HGbI-like"/>
    <property type="match status" value="1"/>
</dbReference>
<organism evidence="7 8">
    <name type="scientific">Floridaenema aerugineum BLCC-F46</name>
    <dbReference type="NCBI Taxonomy" id="3153654"/>
    <lineage>
        <taxon>Bacteria</taxon>
        <taxon>Bacillati</taxon>
        <taxon>Cyanobacteriota</taxon>
        <taxon>Cyanophyceae</taxon>
        <taxon>Oscillatoriophycideae</taxon>
        <taxon>Aerosakkonematales</taxon>
        <taxon>Aerosakkonemataceae</taxon>
        <taxon>Floridanema</taxon>
        <taxon>Floridanema aerugineum</taxon>
    </lineage>
</organism>
<keyword evidence="2 5" id="KW-0561">Oxygen transport</keyword>
<comment type="caution">
    <text evidence="7">The sequence shown here is derived from an EMBL/GenBank/DDBJ whole genome shotgun (WGS) entry which is preliminary data.</text>
</comment>
<evidence type="ECO:0000313" key="7">
    <source>
        <dbReference type="EMBL" id="MFB2880338.1"/>
    </source>
</evidence>
<accession>A0ABV4XC14</accession>
<keyword evidence="8" id="KW-1185">Reference proteome</keyword>
<dbReference type="SUPFAM" id="SSF46458">
    <property type="entry name" value="Globin-like"/>
    <property type="match status" value="1"/>
</dbReference>
<evidence type="ECO:0000256" key="1">
    <source>
        <dbReference type="ARBA" id="ARBA00022617"/>
    </source>
</evidence>
<dbReference type="InterPro" id="IPR009050">
    <property type="entry name" value="Globin-like_sf"/>
</dbReference>